<evidence type="ECO:0000259" key="11">
    <source>
        <dbReference type="PROSITE" id="PS50989"/>
    </source>
</evidence>
<dbReference type="SMART" id="SM00878">
    <property type="entry name" value="Biotin_carb_C"/>
    <property type="match status" value="1"/>
</dbReference>
<evidence type="ECO:0000259" key="9">
    <source>
        <dbReference type="PROSITE" id="PS50979"/>
    </source>
</evidence>
<evidence type="ECO:0000256" key="5">
    <source>
        <dbReference type="ARBA" id="ARBA00023098"/>
    </source>
</evidence>
<dbReference type="PROSITE" id="PS50975">
    <property type="entry name" value="ATP_GRASP"/>
    <property type="match status" value="1"/>
</dbReference>
<dbReference type="Gene3D" id="3.30.470.20">
    <property type="entry name" value="ATP-grasp fold, B domain"/>
    <property type="match status" value="1"/>
</dbReference>
<feature type="domain" description="CoA carboxyltransferase N-terminal" evidence="10">
    <location>
        <begin position="1"/>
        <end position="257"/>
    </location>
</feature>
<sequence>MQELIEQLEKRRAQARLGGGQKRIDAQHAKGKLTARERIELLLDDNTFEEWDMFVEHRSVDFGMAEQKVPGDGVVTGYGMINGRLVFVFSQDFTVFGGALSEAHAEKICKVMDQAMKVGAPVVGLNDSGGARIQEGVASLGGYADVFQRNVMASGVVPQISMIMGPCAGGAVYSPAMTDFIFMVKDSSYMFVTGPEVVKTVTHESVTAEELGGAITHTTRSGVADMAFENDVEALMMLRRLYNYLPLNNREKPPVRLGNNGLGDPADRLDYSLDTLVPDNPNKPYDIKELILKVVDDGDFFELQPDYAKNIVIGFARMEGQTIGIVANQPLVLAGCLDIKSSIKAARFVRFCDAFNIPVVTFVDVPGFMPGTGQEYGGIIKHGAKLLYAYAECTVPKITVITRKAYGGAYDVMASKHLRGDVNLAWPRAEIAVMGAKGAVEIIFREDKNDPRSSPPARPNAQAHLPLAGDAAREEAREPVAQAREHSALNGSPPVFAHFVSLRQPPTGGDTGGRMFKKILIANRGEIACRVIKTARKMGIQTVAVYSEADKEARHVELADEAVHIGAAPSRESYLQADRIIAACKKTGAEAVHPGYGFLSENEAFARQVEEEGIAFIGPKHYSIAAMGDKIASKKLANEAKVNTIPGWNDAIETAERAVEIAKDIGYPVMIKASAGGGGKGLRVAFNDKEAFEGFTSCRNEARNSFGDDRVFIEKFIESPRHIEIQVLGDSHGNVIYLNERECSIQRRHQKVIEEAPSPFISDATRKAMGEQAVALAKAVKYQSAGTVEFVVGKDQSFFFIEMNTRLQVEHPVTEAITGLDLVELMIRVAAGEKLPLVQAEVQRNGWAIECRINPQDPFRNFLPSTGRLVKFQPPGETMFASDTQHLNGVRVDTGVYEGGEIPMFYDSMIAKLIVHGKDRNDAIAKMREALNGFAIRGISSNIPFQAALLAHPKFQAGDFNTGFIAEHYGKGFHAEDVPHADPSFLVALAAYVHRRYRARASGISGQLEGHGVKVGEQFVVVELGPEGKHVHHPVSVTDFHGKTGASSVTVDGKTYKIDSNSTLGAIRVQGIANDKPFTAQVERGAGKSPLALRVSHDGTQIEAMVLSPLGARLLELMPYKAPPDLSKFLMSPMPGLLVEVSVQPGSRCAPARSWPSSKP</sequence>
<keyword evidence="4 7" id="KW-0067">ATP-binding</keyword>
<dbReference type="GO" id="GO:0004658">
    <property type="term" value="F:propionyl-CoA carboxylase activity"/>
    <property type="evidence" value="ECO:0007669"/>
    <property type="project" value="TreeGrafter"/>
</dbReference>
<dbReference type="SUPFAM" id="SSF52440">
    <property type="entry name" value="PreATP-grasp domain"/>
    <property type="match status" value="1"/>
</dbReference>
<dbReference type="SUPFAM" id="SSF51246">
    <property type="entry name" value="Rudiment single hybrid motif"/>
    <property type="match status" value="1"/>
</dbReference>
<gene>
    <name evidence="12" type="ORF">DdX_21615</name>
</gene>
<dbReference type="InterPro" id="IPR005482">
    <property type="entry name" value="Biotin_COase_C"/>
</dbReference>
<dbReference type="FunFam" id="3.30.470.20:FF:000028">
    <property type="entry name" value="Methylcrotonoyl-CoA carboxylase subunit alpha, mitochondrial"/>
    <property type="match status" value="1"/>
</dbReference>
<dbReference type="InterPro" id="IPR041265">
    <property type="entry name" value="PCC_BT"/>
</dbReference>
<feature type="domain" description="ATP-grasp" evidence="8">
    <location>
        <begin position="634"/>
        <end position="831"/>
    </location>
</feature>
<dbReference type="Pfam" id="PF01039">
    <property type="entry name" value="Carboxyl_trans"/>
    <property type="match status" value="1"/>
</dbReference>
<feature type="domain" description="Biotin carboxylation" evidence="9">
    <location>
        <begin position="515"/>
        <end position="970"/>
    </location>
</feature>
<dbReference type="InterPro" id="IPR011054">
    <property type="entry name" value="Rudment_hybrid_motif"/>
</dbReference>
<dbReference type="InterPro" id="IPR011764">
    <property type="entry name" value="Biotin_carboxylation_dom"/>
</dbReference>
<keyword evidence="12" id="KW-0808">Transferase</keyword>
<comment type="cofactor">
    <cofactor evidence="1">
        <name>biotin</name>
        <dbReference type="ChEBI" id="CHEBI:57586"/>
    </cofactor>
</comment>
<organism evidence="12 13">
    <name type="scientific">Ditylenchus destructor</name>
    <dbReference type="NCBI Taxonomy" id="166010"/>
    <lineage>
        <taxon>Eukaryota</taxon>
        <taxon>Metazoa</taxon>
        <taxon>Ecdysozoa</taxon>
        <taxon>Nematoda</taxon>
        <taxon>Chromadorea</taxon>
        <taxon>Rhabditida</taxon>
        <taxon>Tylenchina</taxon>
        <taxon>Tylenchomorpha</taxon>
        <taxon>Sphaerularioidea</taxon>
        <taxon>Anguinidae</taxon>
        <taxon>Anguininae</taxon>
        <taxon>Ditylenchus</taxon>
    </lineage>
</organism>
<evidence type="ECO:0000313" key="12">
    <source>
        <dbReference type="EMBL" id="KAI1691808.1"/>
    </source>
</evidence>
<name>A0AAD4MEQ5_9BILA</name>
<evidence type="ECO:0000259" key="8">
    <source>
        <dbReference type="PROSITE" id="PS50975"/>
    </source>
</evidence>
<evidence type="ECO:0000256" key="4">
    <source>
        <dbReference type="ARBA" id="ARBA00022840"/>
    </source>
</evidence>
<dbReference type="GO" id="GO:0005524">
    <property type="term" value="F:ATP binding"/>
    <property type="evidence" value="ECO:0007669"/>
    <property type="project" value="UniProtKB-UniRule"/>
</dbReference>
<keyword evidence="13" id="KW-1185">Reference proteome</keyword>
<dbReference type="PROSITE" id="PS50980">
    <property type="entry name" value="COA_CT_NTER"/>
    <property type="match status" value="1"/>
</dbReference>
<evidence type="ECO:0000256" key="6">
    <source>
        <dbReference type="ARBA" id="ARBA00023267"/>
    </source>
</evidence>
<dbReference type="SUPFAM" id="SSF52096">
    <property type="entry name" value="ClpP/crotonase"/>
    <property type="match status" value="2"/>
</dbReference>
<dbReference type="Gene3D" id="3.30.700.30">
    <property type="match status" value="1"/>
</dbReference>
<keyword evidence="3 7" id="KW-0547">Nucleotide-binding</keyword>
<dbReference type="InterPro" id="IPR005479">
    <property type="entry name" value="CPAse_ATP-bd"/>
</dbReference>
<reference evidence="12" key="1">
    <citation type="submission" date="2022-01" db="EMBL/GenBank/DDBJ databases">
        <title>Genome Sequence Resource for Two Populations of Ditylenchus destructor, the Migratory Endoparasitic Phytonematode.</title>
        <authorList>
            <person name="Zhang H."/>
            <person name="Lin R."/>
            <person name="Xie B."/>
        </authorList>
    </citation>
    <scope>NUCLEOTIDE SEQUENCE</scope>
    <source>
        <strain evidence="12">BazhouSP</strain>
    </source>
</reference>
<dbReference type="InterPro" id="IPR034733">
    <property type="entry name" value="AcCoA_carboxyl_beta"/>
</dbReference>
<dbReference type="Pfam" id="PF00289">
    <property type="entry name" value="Biotin_carb_N"/>
    <property type="match status" value="1"/>
</dbReference>
<dbReference type="Pfam" id="PF02785">
    <property type="entry name" value="Biotin_carb_C"/>
    <property type="match status" value="1"/>
</dbReference>
<dbReference type="PANTHER" id="PTHR18866">
    <property type="entry name" value="CARBOXYLASE:PYRUVATE/ACETYL-COA/PROPIONYL-COA CARBOXYLASE"/>
    <property type="match status" value="1"/>
</dbReference>
<dbReference type="PROSITE" id="PS50979">
    <property type="entry name" value="BC"/>
    <property type="match status" value="1"/>
</dbReference>
<keyword evidence="2" id="KW-0436">Ligase</keyword>
<dbReference type="EMBL" id="JAKKPZ010000866">
    <property type="protein sequence ID" value="KAI1691808.1"/>
    <property type="molecule type" value="Genomic_DNA"/>
</dbReference>
<dbReference type="InterPro" id="IPR029045">
    <property type="entry name" value="ClpP/crotonase-like_dom_sf"/>
</dbReference>
<proteinExistence type="predicted"/>
<dbReference type="NCBIfam" id="NF006367">
    <property type="entry name" value="PRK08591.1"/>
    <property type="match status" value="1"/>
</dbReference>
<dbReference type="Pfam" id="PF18140">
    <property type="entry name" value="PCC_BT"/>
    <property type="match status" value="1"/>
</dbReference>
<evidence type="ECO:0000313" key="13">
    <source>
        <dbReference type="Proteomes" id="UP001201812"/>
    </source>
</evidence>
<dbReference type="PROSITE" id="PS50989">
    <property type="entry name" value="COA_CT_CTER"/>
    <property type="match status" value="1"/>
</dbReference>
<dbReference type="Pfam" id="PF02786">
    <property type="entry name" value="CPSase_L_D2"/>
    <property type="match status" value="1"/>
</dbReference>
<dbReference type="SUPFAM" id="SSF56059">
    <property type="entry name" value="Glutathione synthetase ATP-binding domain-like"/>
    <property type="match status" value="1"/>
</dbReference>
<dbReference type="AlphaFoldDB" id="A0AAD4MEQ5"/>
<dbReference type="GO" id="GO:0006629">
    <property type="term" value="P:lipid metabolic process"/>
    <property type="evidence" value="ECO:0007669"/>
    <property type="project" value="UniProtKB-KW"/>
</dbReference>
<dbReference type="FunFam" id="3.30.1490.20:FF:000003">
    <property type="entry name" value="acetyl-CoA carboxylase isoform X1"/>
    <property type="match status" value="1"/>
</dbReference>
<dbReference type="FunFam" id="3.90.226.10:FF:000016">
    <property type="entry name" value="Propionyl-CoA carboxylase, beta subunit"/>
    <property type="match status" value="1"/>
</dbReference>
<accession>A0AAD4MEQ5</accession>
<dbReference type="FunFam" id="3.40.50.20:FF:000010">
    <property type="entry name" value="Propionyl-CoA carboxylase subunit alpha"/>
    <property type="match status" value="1"/>
</dbReference>
<dbReference type="GO" id="GO:0016740">
    <property type="term" value="F:transferase activity"/>
    <property type="evidence" value="ECO:0007669"/>
    <property type="project" value="UniProtKB-KW"/>
</dbReference>
<evidence type="ECO:0000256" key="1">
    <source>
        <dbReference type="ARBA" id="ARBA00001953"/>
    </source>
</evidence>
<dbReference type="Proteomes" id="UP001201812">
    <property type="component" value="Unassembled WGS sequence"/>
</dbReference>
<dbReference type="InterPro" id="IPR011762">
    <property type="entry name" value="COA_CT_N"/>
</dbReference>
<dbReference type="Gene3D" id="3.90.226.10">
    <property type="entry name" value="2-enoyl-CoA Hydratase, Chain A, domain 1"/>
    <property type="match status" value="2"/>
</dbReference>
<dbReference type="PROSITE" id="PS00866">
    <property type="entry name" value="CPSASE_1"/>
    <property type="match status" value="1"/>
</dbReference>
<feature type="domain" description="CoA carboxyltransferase C-terminal" evidence="11">
    <location>
        <begin position="268"/>
        <end position="526"/>
    </location>
</feature>
<protein>
    <submittedName>
        <fullName evidence="12">Carboxyl transferase domain-containing protein</fullName>
    </submittedName>
</protein>
<dbReference type="PANTHER" id="PTHR18866:SF33">
    <property type="entry name" value="METHYLCROTONOYL-COA CARBOXYLASE SUBUNIT ALPHA, MITOCHONDRIAL-RELATED"/>
    <property type="match status" value="1"/>
</dbReference>
<dbReference type="InterPro" id="IPR005481">
    <property type="entry name" value="BC-like_N"/>
</dbReference>
<keyword evidence="5" id="KW-0443">Lipid metabolism</keyword>
<comment type="caution">
    <text evidence="12">The sequence shown here is derived from an EMBL/GenBank/DDBJ whole genome shotgun (WGS) entry which is preliminary data.</text>
</comment>
<evidence type="ECO:0000256" key="7">
    <source>
        <dbReference type="PROSITE-ProRule" id="PRU00409"/>
    </source>
</evidence>
<evidence type="ECO:0000256" key="3">
    <source>
        <dbReference type="ARBA" id="ARBA00022741"/>
    </source>
</evidence>
<dbReference type="InterPro" id="IPR016185">
    <property type="entry name" value="PreATP-grasp_dom_sf"/>
</dbReference>
<dbReference type="GO" id="GO:0046872">
    <property type="term" value="F:metal ion binding"/>
    <property type="evidence" value="ECO:0007669"/>
    <property type="project" value="InterPro"/>
</dbReference>
<evidence type="ECO:0000256" key="2">
    <source>
        <dbReference type="ARBA" id="ARBA00022598"/>
    </source>
</evidence>
<dbReference type="InterPro" id="IPR011761">
    <property type="entry name" value="ATP-grasp"/>
</dbReference>
<dbReference type="PROSITE" id="PS00867">
    <property type="entry name" value="CPSASE_2"/>
    <property type="match status" value="1"/>
</dbReference>
<dbReference type="InterPro" id="IPR011763">
    <property type="entry name" value="COA_CT_C"/>
</dbReference>
<evidence type="ECO:0000259" key="10">
    <source>
        <dbReference type="PROSITE" id="PS50980"/>
    </source>
</evidence>
<dbReference type="InterPro" id="IPR050856">
    <property type="entry name" value="Biotin_carboxylase_complex"/>
</dbReference>
<keyword evidence="6" id="KW-0092">Biotin</keyword>
<dbReference type="GO" id="GO:0005739">
    <property type="term" value="C:mitochondrion"/>
    <property type="evidence" value="ECO:0007669"/>
    <property type="project" value="TreeGrafter"/>
</dbReference>